<dbReference type="AlphaFoldDB" id="A0A538SM27"/>
<sequence length="252" mass="27331">MTVDATEVPWPKRAEAAIRSLRDVEAASIQTEDDEIREIHVLTSSSRPAKQIVRDVQTLLLTRFNRPIDHRVVSVAYARPGPSLAPRAPRLPGAEPQEESTRRIRFGSVNLYVSSGRAQAQVELGWKGVSRLGTATGSATRDGAQGLIVSATLMAVQEFLEDGLALSLQDMELLRLGKRDVIVVSLSLLAHRSEKTLVGCCTVEQDAQQAVVLATLAALNRVVGGLRTREPTEYVLRPASTEETSGASTQIE</sequence>
<gene>
    <name evidence="1" type="ORF">E6K72_09130</name>
</gene>
<reference evidence="1 2" key="1">
    <citation type="journal article" date="2019" name="Nat. Microbiol.">
        <title>Mediterranean grassland soil C-N compound turnover is dependent on rainfall and depth, and is mediated by genomically divergent microorganisms.</title>
        <authorList>
            <person name="Diamond S."/>
            <person name="Andeer P.F."/>
            <person name="Li Z."/>
            <person name="Crits-Christoph A."/>
            <person name="Burstein D."/>
            <person name="Anantharaman K."/>
            <person name="Lane K.R."/>
            <person name="Thomas B.C."/>
            <person name="Pan C."/>
            <person name="Northen T.R."/>
            <person name="Banfield J.F."/>
        </authorList>
    </citation>
    <scope>NUCLEOTIDE SEQUENCE [LARGE SCALE GENOMIC DNA]</scope>
    <source>
        <strain evidence="1">WS_2</strain>
    </source>
</reference>
<accession>A0A538SM27</accession>
<comment type="caution">
    <text evidence="1">The sequence shown here is derived from an EMBL/GenBank/DDBJ whole genome shotgun (WGS) entry which is preliminary data.</text>
</comment>
<name>A0A538SM27_UNCEI</name>
<evidence type="ECO:0008006" key="3">
    <source>
        <dbReference type="Google" id="ProtNLM"/>
    </source>
</evidence>
<dbReference type="EMBL" id="VBOS01000322">
    <property type="protein sequence ID" value="TMQ52421.1"/>
    <property type="molecule type" value="Genomic_DNA"/>
</dbReference>
<organism evidence="1 2">
    <name type="scientific">Eiseniibacteriota bacterium</name>
    <dbReference type="NCBI Taxonomy" id="2212470"/>
    <lineage>
        <taxon>Bacteria</taxon>
        <taxon>Candidatus Eiseniibacteriota</taxon>
    </lineage>
</organism>
<evidence type="ECO:0000313" key="2">
    <source>
        <dbReference type="Proteomes" id="UP000317716"/>
    </source>
</evidence>
<protein>
    <recommendedName>
        <fullName evidence="3">2-isopropylmalate synthase LeuA allosteric (dimerisation) domain-containing protein</fullName>
    </recommendedName>
</protein>
<dbReference type="Proteomes" id="UP000317716">
    <property type="component" value="Unassembled WGS sequence"/>
</dbReference>
<proteinExistence type="predicted"/>
<evidence type="ECO:0000313" key="1">
    <source>
        <dbReference type="EMBL" id="TMQ52421.1"/>
    </source>
</evidence>